<dbReference type="CDD" id="cd09873">
    <property type="entry name" value="PIN_Pae0151-like"/>
    <property type="match status" value="1"/>
</dbReference>
<dbReference type="InterPro" id="IPR002716">
    <property type="entry name" value="PIN_dom"/>
</dbReference>
<keyword evidence="4 7" id="KW-0479">Metal-binding</keyword>
<evidence type="ECO:0000259" key="8">
    <source>
        <dbReference type="Pfam" id="PF01850"/>
    </source>
</evidence>
<accession>A0A1X1XF01</accession>
<comment type="caution">
    <text evidence="9">The sequence shown here is derived from an EMBL/GenBank/DDBJ whole genome shotgun (WGS) entry which is preliminary data.</text>
</comment>
<reference evidence="9 10" key="1">
    <citation type="submission" date="2016-01" db="EMBL/GenBank/DDBJ databases">
        <title>The new phylogeny of the genus Mycobacterium.</title>
        <authorList>
            <person name="Tarcisio F."/>
            <person name="Conor M."/>
            <person name="Antonella G."/>
            <person name="Elisabetta G."/>
            <person name="Giulia F.S."/>
            <person name="Sara T."/>
            <person name="Anna F."/>
            <person name="Clotilde B."/>
            <person name="Roberto B."/>
            <person name="Veronica D.S."/>
            <person name="Fabio R."/>
            <person name="Monica P."/>
            <person name="Olivier J."/>
            <person name="Enrico T."/>
            <person name="Nicola S."/>
        </authorList>
    </citation>
    <scope>NUCLEOTIDE SEQUENCE [LARGE SCALE GENOMIC DNA]</scope>
    <source>
        <strain evidence="9 10">DSM 45166</strain>
    </source>
</reference>
<dbReference type="EMBL" id="LQPE01000166">
    <property type="protein sequence ID" value="ORV97481.1"/>
    <property type="molecule type" value="Genomic_DNA"/>
</dbReference>
<feature type="binding site" evidence="7">
    <location>
        <position position="95"/>
    </location>
    <ligand>
        <name>Mg(2+)</name>
        <dbReference type="ChEBI" id="CHEBI:18420"/>
    </ligand>
</feature>
<dbReference type="SUPFAM" id="SSF88723">
    <property type="entry name" value="PIN domain-like"/>
    <property type="match status" value="1"/>
</dbReference>
<dbReference type="GO" id="GO:0000287">
    <property type="term" value="F:magnesium ion binding"/>
    <property type="evidence" value="ECO:0007669"/>
    <property type="project" value="UniProtKB-UniRule"/>
</dbReference>
<keyword evidence="3 7" id="KW-0540">Nuclease</keyword>
<dbReference type="Pfam" id="PF01850">
    <property type="entry name" value="PIN"/>
    <property type="match status" value="1"/>
</dbReference>
<dbReference type="EC" id="3.1.-.-" evidence="7"/>
<keyword evidence="7" id="KW-0800">Toxin</keyword>
<evidence type="ECO:0000313" key="9">
    <source>
        <dbReference type="EMBL" id="ORV97481.1"/>
    </source>
</evidence>
<feature type="binding site" evidence="7">
    <location>
        <position position="5"/>
    </location>
    <ligand>
        <name>Mg(2+)</name>
        <dbReference type="ChEBI" id="CHEBI:18420"/>
    </ligand>
</feature>
<dbReference type="OrthoDB" id="4377304at2"/>
<evidence type="ECO:0000256" key="5">
    <source>
        <dbReference type="ARBA" id="ARBA00022801"/>
    </source>
</evidence>
<dbReference type="HAMAP" id="MF_00265">
    <property type="entry name" value="VapC_Nob1"/>
    <property type="match status" value="1"/>
</dbReference>
<dbReference type="GO" id="GO:0004540">
    <property type="term" value="F:RNA nuclease activity"/>
    <property type="evidence" value="ECO:0007669"/>
    <property type="project" value="InterPro"/>
</dbReference>
<sequence length="129" mass="14018">MIVVDSAALVDALTVVEGSEELRADLAGEDLHAPTLLDFEVVSALRGLTVGGQISAARARDALTDFDALPIRRWPSSAAFRLRAFALRDNLTAYDAAYVALAEALECPILTRDTRLSRSRGHNVEIRVR</sequence>
<dbReference type="PANTHER" id="PTHR35901:SF1">
    <property type="entry name" value="EXONUCLEASE VAPC9"/>
    <property type="match status" value="1"/>
</dbReference>
<keyword evidence="6 7" id="KW-0460">Magnesium</keyword>
<comment type="similarity">
    <text evidence="7">Belongs to the PINc/VapC protein family.</text>
</comment>
<dbReference type="PANTHER" id="PTHR35901">
    <property type="entry name" value="RIBONUCLEASE VAPC3"/>
    <property type="match status" value="1"/>
</dbReference>
<dbReference type="AlphaFoldDB" id="A0A1X1XF01"/>
<gene>
    <name evidence="7" type="primary">vapC</name>
    <name evidence="9" type="ORF">AWC14_14895</name>
</gene>
<evidence type="ECO:0000256" key="7">
    <source>
        <dbReference type="HAMAP-Rule" id="MF_00265"/>
    </source>
</evidence>
<evidence type="ECO:0000256" key="4">
    <source>
        <dbReference type="ARBA" id="ARBA00022723"/>
    </source>
</evidence>
<dbReference type="InterPro" id="IPR029060">
    <property type="entry name" value="PIN-like_dom_sf"/>
</dbReference>
<comment type="cofactor">
    <cofactor evidence="1 7">
        <name>Mg(2+)</name>
        <dbReference type="ChEBI" id="CHEBI:18420"/>
    </cofactor>
</comment>
<organism evidence="9 10">
    <name type="scientific">Mycobacterium kyorinense</name>
    <dbReference type="NCBI Taxonomy" id="487514"/>
    <lineage>
        <taxon>Bacteria</taxon>
        <taxon>Bacillati</taxon>
        <taxon>Actinomycetota</taxon>
        <taxon>Actinomycetes</taxon>
        <taxon>Mycobacteriales</taxon>
        <taxon>Mycobacteriaceae</taxon>
        <taxon>Mycobacterium</taxon>
    </lineage>
</organism>
<evidence type="ECO:0000256" key="6">
    <source>
        <dbReference type="ARBA" id="ARBA00022842"/>
    </source>
</evidence>
<keyword evidence="10" id="KW-1185">Reference proteome</keyword>
<evidence type="ECO:0000256" key="1">
    <source>
        <dbReference type="ARBA" id="ARBA00001946"/>
    </source>
</evidence>
<evidence type="ECO:0000256" key="3">
    <source>
        <dbReference type="ARBA" id="ARBA00022722"/>
    </source>
</evidence>
<dbReference type="Gene3D" id="3.40.50.1010">
    <property type="entry name" value="5'-nuclease"/>
    <property type="match status" value="1"/>
</dbReference>
<keyword evidence="2 7" id="KW-1277">Toxin-antitoxin system</keyword>
<feature type="domain" description="PIN" evidence="8">
    <location>
        <begin position="2"/>
        <end position="118"/>
    </location>
</feature>
<dbReference type="RefSeq" id="WP_045373131.1">
    <property type="nucleotide sequence ID" value="NZ_BBKA01000001.1"/>
</dbReference>
<keyword evidence="5 7" id="KW-0378">Hydrolase</keyword>
<dbReference type="InterPro" id="IPR022907">
    <property type="entry name" value="VapC_family"/>
</dbReference>
<dbReference type="GO" id="GO:0016787">
    <property type="term" value="F:hydrolase activity"/>
    <property type="evidence" value="ECO:0007669"/>
    <property type="project" value="UniProtKB-KW"/>
</dbReference>
<dbReference type="InterPro" id="IPR044153">
    <property type="entry name" value="PIN_Pae0151-like"/>
</dbReference>
<proteinExistence type="inferred from homology"/>
<dbReference type="InterPro" id="IPR051619">
    <property type="entry name" value="TypeII_TA_RNase_PINc/VapC"/>
</dbReference>
<evidence type="ECO:0000313" key="10">
    <source>
        <dbReference type="Proteomes" id="UP000193487"/>
    </source>
</evidence>
<dbReference type="Proteomes" id="UP000193487">
    <property type="component" value="Unassembled WGS sequence"/>
</dbReference>
<comment type="function">
    <text evidence="7">Toxic component of a toxin-antitoxin (TA) system. An RNase.</text>
</comment>
<protein>
    <recommendedName>
        <fullName evidence="7">Ribonuclease VapC</fullName>
        <shortName evidence="7">RNase VapC</shortName>
        <ecNumber evidence="7">3.1.-.-</ecNumber>
    </recommendedName>
    <alternativeName>
        <fullName evidence="7">Toxin VapC</fullName>
    </alternativeName>
</protein>
<dbReference type="GO" id="GO:0090729">
    <property type="term" value="F:toxin activity"/>
    <property type="evidence" value="ECO:0007669"/>
    <property type="project" value="UniProtKB-KW"/>
</dbReference>
<evidence type="ECO:0000256" key="2">
    <source>
        <dbReference type="ARBA" id="ARBA00022649"/>
    </source>
</evidence>
<name>A0A1X1XF01_9MYCO</name>